<feature type="region of interest" description="Disordered" evidence="1">
    <location>
        <begin position="160"/>
        <end position="190"/>
    </location>
</feature>
<dbReference type="EMBL" id="JASNQZ010000018">
    <property type="protein sequence ID" value="KAL0945436.1"/>
    <property type="molecule type" value="Genomic_DNA"/>
</dbReference>
<feature type="region of interest" description="Disordered" evidence="1">
    <location>
        <begin position="286"/>
        <end position="309"/>
    </location>
</feature>
<sequence>MPADGFWPYVLQVLQAFWVFCSRPCTRRAMKSNEPTILPTAMQVAGSSHYAGTGRNMAQGGGSYREAKHMPVHRGWGQESIHPSPAFEVMCRSESMQNAPPFRLERARARASHGSTGSTGATEIADHEASSSSISAPLNLAARTGSQPAHVVLDMQQINPVSPNLPTADPPDSKLPFDVEDPSSSAPDKVPASAISLATVSSCASFYSTDDSFAARNEDAAQTMDETPEASFQHTSSGSESSLKSDSFSSGFERVEKVLKECNTPYAFNPLSAVSGLLCDGPSPASSQTPCVPLPSSDTPIRKRISGSRFMSPPHKIRTSLTPYPEIFDLSIYDRPASMFRDSMTVKSQSEPDVTVGAFTVLKDDSIVLMTTHVSSSSASSFHLKKETTLERDIYRGAGYSRVVAADAPALKISATCSGAELKKLTRRNTLRVVHDMTDVKEDCMAAMLDELHEAQRVLCETN</sequence>
<reference evidence="3" key="1">
    <citation type="submission" date="2024-06" db="EMBL/GenBank/DDBJ databases">
        <title>Multi-omics analyses provide insights into the biosynthesis of the anticancer antibiotic pleurotin in Hohenbuehelia grisea.</title>
        <authorList>
            <person name="Weaver J.A."/>
            <person name="Alberti F."/>
        </authorList>
    </citation>
    <scope>NUCLEOTIDE SEQUENCE [LARGE SCALE GENOMIC DNA]</scope>
    <source>
        <strain evidence="3">T-177</strain>
    </source>
</reference>
<evidence type="ECO:0000313" key="3">
    <source>
        <dbReference type="Proteomes" id="UP001556367"/>
    </source>
</evidence>
<proteinExistence type="predicted"/>
<protein>
    <submittedName>
        <fullName evidence="2">Uncharacterized protein</fullName>
    </submittedName>
</protein>
<organism evidence="2 3">
    <name type="scientific">Hohenbuehelia grisea</name>
    <dbReference type="NCBI Taxonomy" id="104357"/>
    <lineage>
        <taxon>Eukaryota</taxon>
        <taxon>Fungi</taxon>
        <taxon>Dikarya</taxon>
        <taxon>Basidiomycota</taxon>
        <taxon>Agaricomycotina</taxon>
        <taxon>Agaricomycetes</taxon>
        <taxon>Agaricomycetidae</taxon>
        <taxon>Agaricales</taxon>
        <taxon>Pleurotineae</taxon>
        <taxon>Pleurotaceae</taxon>
        <taxon>Hohenbuehelia</taxon>
    </lineage>
</organism>
<name>A0ABR3IQ52_9AGAR</name>
<feature type="compositionally biased region" description="Low complexity" evidence="1">
    <location>
        <begin position="236"/>
        <end position="247"/>
    </location>
</feature>
<accession>A0ABR3IQ52</accession>
<dbReference type="Proteomes" id="UP001556367">
    <property type="component" value="Unassembled WGS sequence"/>
</dbReference>
<keyword evidence="3" id="KW-1185">Reference proteome</keyword>
<evidence type="ECO:0000313" key="2">
    <source>
        <dbReference type="EMBL" id="KAL0945436.1"/>
    </source>
</evidence>
<evidence type="ECO:0000256" key="1">
    <source>
        <dbReference type="SAM" id="MobiDB-lite"/>
    </source>
</evidence>
<gene>
    <name evidence="2" type="ORF">HGRIS_000927</name>
</gene>
<feature type="region of interest" description="Disordered" evidence="1">
    <location>
        <begin position="106"/>
        <end position="132"/>
    </location>
</feature>
<comment type="caution">
    <text evidence="2">The sequence shown here is derived from an EMBL/GenBank/DDBJ whole genome shotgun (WGS) entry which is preliminary data.</text>
</comment>
<feature type="region of interest" description="Disordered" evidence="1">
    <location>
        <begin position="221"/>
        <end position="247"/>
    </location>
</feature>